<keyword evidence="3 5" id="KW-0863">Zinc-finger</keyword>
<evidence type="ECO:0000256" key="3">
    <source>
        <dbReference type="ARBA" id="ARBA00022771"/>
    </source>
</evidence>
<keyword evidence="4" id="KW-0862">Zinc</keyword>
<comment type="caution">
    <text evidence="7">The sequence shown here is derived from an EMBL/GenBank/DDBJ whole genome shotgun (WGS) entry which is preliminary data.</text>
</comment>
<dbReference type="InterPro" id="IPR013087">
    <property type="entry name" value="Znf_C2H2_type"/>
</dbReference>
<protein>
    <recommendedName>
        <fullName evidence="6">C2H2-type domain-containing protein</fullName>
    </recommendedName>
</protein>
<evidence type="ECO:0000259" key="6">
    <source>
        <dbReference type="PROSITE" id="PS50157"/>
    </source>
</evidence>
<dbReference type="InterPro" id="IPR036236">
    <property type="entry name" value="Znf_C2H2_sf"/>
</dbReference>
<dbReference type="Pfam" id="PF12874">
    <property type="entry name" value="zf-met"/>
    <property type="match status" value="1"/>
</dbReference>
<feature type="domain" description="C2H2-type" evidence="6">
    <location>
        <begin position="276"/>
        <end position="305"/>
    </location>
</feature>
<organism evidence="7 8">
    <name type="scientific">Fusarium oxysporum f. sp. cubense</name>
    <dbReference type="NCBI Taxonomy" id="61366"/>
    <lineage>
        <taxon>Eukaryota</taxon>
        <taxon>Fungi</taxon>
        <taxon>Dikarya</taxon>
        <taxon>Ascomycota</taxon>
        <taxon>Pezizomycotina</taxon>
        <taxon>Sordariomycetes</taxon>
        <taxon>Hypocreomycetidae</taxon>
        <taxon>Hypocreales</taxon>
        <taxon>Nectriaceae</taxon>
        <taxon>Fusarium</taxon>
        <taxon>Fusarium oxysporum species complex</taxon>
    </lineage>
</organism>
<accession>A0A5C6TLV4</accession>
<proteinExistence type="predicted"/>
<gene>
    <name evidence="7" type="ORF">FocTR4_00006355</name>
</gene>
<dbReference type="SUPFAM" id="SSF57667">
    <property type="entry name" value="beta-beta-alpha zinc fingers"/>
    <property type="match status" value="1"/>
</dbReference>
<dbReference type="AlphaFoldDB" id="A0A5C6TLV4"/>
<name>A0A5C6TLV4_FUSOC</name>
<reference evidence="7 8" key="1">
    <citation type="submission" date="2019-07" db="EMBL/GenBank/DDBJ databases">
        <title>The First High-Quality Draft Genome Sequence of the Causal Agent of the Current Panama Disease Epidemic.</title>
        <authorList>
            <person name="Warmington R.J."/>
            <person name="Kay W."/>
            <person name="Jeffries A."/>
            <person name="Bebber D."/>
            <person name="Moore K."/>
            <person name="Studholme D.J."/>
        </authorList>
    </citation>
    <scope>NUCLEOTIDE SEQUENCE [LARGE SCALE GENOMIC DNA]</scope>
    <source>
        <strain evidence="7 8">TR4</strain>
    </source>
</reference>
<dbReference type="SMART" id="SM00355">
    <property type="entry name" value="ZnF_C2H2"/>
    <property type="match status" value="4"/>
</dbReference>
<keyword evidence="1" id="KW-0479">Metal-binding</keyword>
<dbReference type="Proteomes" id="UP000321331">
    <property type="component" value="Unassembled WGS sequence"/>
</dbReference>
<dbReference type="PANTHER" id="PTHR24379:SF121">
    <property type="entry name" value="C2H2-TYPE DOMAIN-CONTAINING PROTEIN"/>
    <property type="match status" value="1"/>
</dbReference>
<dbReference type="PROSITE" id="PS00028">
    <property type="entry name" value="ZINC_FINGER_C2H2_1"/>
    <property type="match status" value="2"/>
</dbReference>
<dbReference type="PROSITE" id="PS50157">
    <property type="entry name" value="ZINC_FINGER_C2H2_2"/>
    <property type="match status" value="2"/>
</dbReference>
<evidence type="ECO:0000256" key="4">
    <source>
        <dbReference type="ARBA" id="ARBA00022833"/>
    </source>
</evidence>
<feature type="domain" description="C2H2-type" evidence="6">
    <location>
        <begin position="26"/>
        <end position="50"/>
    </location>
</feature>
<evidence type="ECO:0000313" key="8">
    <source>
        <dbReference type="Proteomes" id="UP000321331"/>
    </source>
</evidence>
<evidence type="ECO:0000256" key="5">
    <source>
        <dbReference type="PROSITE-ProRule" id="PRU00042"/>
    </source>
</evidence>
<evidence type="ECO:0000256" key="2">
    <source>
        <dbReference type="ARBA" id="ARBA00022737"/>
    </source>
</evidence>
<keyword evidence="2" id="KW-0677">Repeat</keyword>
<dbReference type="GO" id="GO:0008270">
    <property type="term" value="F:zinc ion binding"/>
    <property type="evidence" value="ECO:0007669"/>
    <property type="project" value="UniProtKB-KW"/>
</dbReference>
<dbReference type="EMBL" id="VMNF01000003">
    <property type="protein sequence ID" value="TXC11847.1"/>
    <property type="molecule type" value="Genomic_DNA"/>
</dbReference>
<dbReference type="PANTHER" id="PTHR24379">
    <property type="entry name" value="KRAB AND ZINC FINGER DOMAIN-CONTAINING"/>
    <property type="match status" value="1"/>
</dbReference>
<sequence length="355" mass="40278">MDGHHQNSILKLSPPEIREHEIERHFHCADCNRQFMNANNLRMHLNSKLHRVSAVKCPFCRVTCNTATGLSHHLERGSYPRIPTDRNKLYYYIKNRDHRNLITNKGIAWYGEKTYTINPTAASLQESTPATNTVMQQGTIHLNGNATLVVPVSIPTSSVWTIWSTPASTVVTAISSSRAGMLLARRHQGMSYSGVSTYQKGVSCPFCKAYYQAASGVVHHLERGCCPNAPLDRDTLYQEVRRRDPNGFVCNKLLEWHGTVSYHATSVAFNSRYGQYECYFCGDLFRQLSSLNQHLASPRHQQELYHCPNRKCLKEFTTLAGMVNHLESESCRFLRFGAVQNGIRGFFSSDRLIAF</sequence>
<evidence type="ECO:0000256" key="1">
    <source>
        <dbReference type="ARBA" id="ARBA00022723"/>
    </source>
</evidence>
<evidence type="ECO:0000313" key="7">
    <source>
        <dbReference type="EMBL" id="TXC11847.1"/>
    </source>
</evidence>
<dbReference type="Gene3D" id="3.30.160.60">
    <property type="entry name" value="Classic Zinc Finger"/>
    <property type="match status" value="2"/>
</dbReference>